<dbReference type="HOGENOM" id="CLU_702070_0_0_1"/>
<gene>
    <name evidence="1" type="ORF">CORT_0A04770</name>
</gene>
<reference evidence="1 2" key="1">
    <citation type="journal article" date="2012" name="PLoS ONE">
        <title>Sequence and analysis of the genome of the pathogenic yeast Candida orthopsilosis.</title>
        <authorList>
            <person name="Riccombeni A."/>
            <person name="Vidanes G."/>
            <person name="Proux-Wera E."/>
            <person name="Wolfe K.H."/>
            <person name="Butler G."/>
        </authorList>
    </citation>
    <scope>NUCLEOTIDE SEQUENCE [LARGE SCALE GENOMIC DNA]</scope>
    <source>
        <strain evidence="1 2">Co 90-125</strain>
    </source>
</reference>
<dbReference type="KEGG" id="cot:CORT_0A04770"/>
<dbReference type="Proteomes" id="UP000005018">
    <property type="component" value="Chromosome 1"/>
</dbReference>
<dbReference type="EMBL" id="HE681719">
    <property type="protein sequence ID" value="CCG20865.1"/>
    <property type="molecule type" value="Genomic_DNA"/>
</dbReference>
<sequence>MQPEGRDLISQSDPIGLDSLVAVIRFAAGELDARREVTFRTLEEMFQNERDVKATAIENNIREVFENEIRPLEISDKETFVMIMKSVIQVFSVSKASYTETILNKELSIALNKALLKIYTYIGSKTQNFEQATVGFQIFGFSLTMYFGLCINNETCSGEIAQPRKKKGSLSTVWSSQFNRDKLLDVQLPTLMRGPNMLFLSLPFRASYSGEGELAFFLKGYLSPLIEAVTGYEYWSYQRYSLLSRGFTPDVSIRIPTSDILAKEAHADVWQVMELKNVDLGEFPSTKKTHLATLKQVILSAYAAGNCLRMNIITPHQVYFLEVASHQLVMKFWAQYHEFEFKIKMYDSRLNDDVSTASAWFLMNLAEDMMDSKHFRFVCHESLEFGTTSDRLE</sequence>
<organism evidence="1 2">
    <name type="scientific">Candida orthopsilosis (strain 90-125)</name>
    <name type="common">Yeast</name>
    <dbReference type="NCBI Taxonomy" id="1136231"/>
    <lineage>
        <taxon>Eukaryota</taxon>
        <taxon>Fungi</taxon>
        <taxon>Dikarya</taxon>
        <taxon>Ascomycota</taxon>
        <taxon>Saccharomycotina</taxon>
        <taxon>Pichiomycetes</taxon>
        <taxon>Debaryomycetaceae</taxon>
        <taxon>Candida/Lodderomyces clade</taxon>
        <taxon>Candida</taxon>
    </lineage>
</organism>
<dbReference type="RefSeq" id="XP_003866305.1">
    <property type="nucleotide sequence ID" value="XM_003866257.1"/>
</dbReference>
<accession>H8WXR8</accession>
<proteinExistence type="predicted"/>
<dbReference type="AlphaFoldDB" id="H8WXR8"/>
<protein>
    <submittedName>
        <fullName evidence="1">Uncharacterized protein</fullName>
    </submittedName>
</protein>
<name>H8WXR8_CANO9</name>
<evidence type="ECO:0000313" key="2">
    <source>
        <dbReference type="Proteomes" id="UP000005018"/>
    </source>
</evidence>
<keyword evidence="2" id="KW-1185">Reference proteome</keyword>
<evidence type="ECO:0000313" key="1">
    <source>
        <dbReference type="EMBL" id="CCG20865.1"/>
    </source>
</evidence>
<dbReference type="GeneID" id="14536752"/>